<dbReference type="RefSeq" id="WP_155092419.1">
    <property type="nucleotide sequence ID" value="NZ_WMJX01000019.1"/>
</dbReference>
<keyword evidence="3" id="KW-1185">Reference proteome</keyword>
<organism evidence="2 3">
    <name type="scientific">Myroides albus</name>
    <dbReference type="NCBI Taxonomy" id="2562892"/>
    <lineage>
        <taxon>Bacteria</taxon>
        <taxon>Pseudomonadati</taxon>
        <taxon>Bacteroidota</taxon>
        <taxon>Flavobacteriia</taxon>
        <taxon>Flavobacteriales</taxon>
        <taxon>Flavobacteriaceae</taxon>
        <taxon>Myroides</taxon>
    </lineage>
</organism>
<dbReference type="AlphaFoldDB" id="A0A6I3LQH7"/>
<feature type="chain" id="PRO_5026268320" evidence="1">
    <location>
        <begin position="21"/>
        <end position="418"/>
    </location>
</feature>
<evidence type="ECO:0000313" key="3">
    <source>
        <dbReference type="Proteomes" id="UP000438760"/>
    </source>
</evidence>
<feature type="signal peptide" evidence="1">
    <location>
        <begin position="1"/>
        <end position="20"/>
    </location>
</feature>
<keyword evidence="1" id="KW-0732">Signal</keyword>
<dbReference type="EMBL" id="WMJX01000019">
    <property type="protein sequence ID" value="MTG98392.1"/>
    <property type="molecule type" value="Genomic_DNA"/>
</dbReference>
<comment type="caution">
    <text evidence="2">The sequence shown here is derived from an EMBL/GenBank/DDBJ whole genome shotgun (WGS) entry which is preliminary data.</text>
</comment>
<accession>A0A6I3LQH7</accession>
<evidence type="ECO:0000313" key="2">
    <source>
        <dbReference type="EMBL" id="MTG98392.1"/>
    </source>
</evidence>
<evidence type="ECO:0000256" key="1">
    <source>
        <dbReference type="SAM" id="SignalP"/>
    </source>
</evidence>
<dbReference type="Proteomes" id="UP000438760">
    <property type="component" value="Unassembled WGS sequence"/>
</dbReference>
<reference evidence="2 3" key="1">
    <citation type="submission" date="2019-11" db="EMBL/GenBank/DDBJ databases">
        <title>Genome of Strain BIT-d1.</title>
        <authorList>
            <person name="Yang Y."/>
        </authorList>
    </citation>
    <scope>NUCLEOTIDE SEQUENCE [LARGE SCALE GENOMIC DNA]</scope>
    <source>
        <strain evidence="2 3">BIT-d1</strain>
    </source>
</reference>
<proteinExistence type="predicted"/>
<sequence length="418" mass="46037">MKKYIIACTALLGMSFLGHAQVGIGTKNPSPSSLLEITSKDGNQGVILPQVALTSLTSFSPLLERDKDGRDLKTDPRNIGLIIYNTKVDVASSLSAGFYYWTGLEWTKVTDTKTLHSTIKEEITKAIPTLPEVKPGDKGKDLFVTFNGDTKQFSVVENDIDGKPTIKPIDFEELVKRDETKTKFYRRSDAANGTKGAYTEVGVEPGATKNAIIYKYESEEGDFFIDMTHDLYQTIENNETIQHIINETVNEHLSQGGNVYFGDHDADAKTAEILYIINDKDEKQPIDISSSILKIFTDSKEEIIKEIRASIGYDITAKAVFTGNKYQGKDIYKFAGTVGVKAGDAETEGIRMPKDVAVMIGNVLSIKLLDANGNDLGIGVCDIEVAGAKLEFSLGNGMMYRTFPTNQTFDVIVEFVEN</sequence>
<gene>
    <name evidence="2" type="ORF">GJV76_09705</name>
</gene>
<name>A0A6I3LQH7_9FLAO</name>
<protein>
    <submittedName>
        <fullName evidence="2">Uncharacterized protein</fullName>
    </submittedName>
</protein>
<dbReference type="OrthoDB" id="1247310at2"/>